<evidence type="ECO:0000259" key="7">
    <source>
        <dbReference type="Pfam" id="PF05916"/>
    </source>
</evidence>
<dbReference type="GO" id="GO:0006261">
    <property type="term" value="P:DNA-templated DNA replication"/>
    <property type="evidence" value="ECO:0007669"/>
    <property type="project" value="InterPro"/>
</dbReference>
<dbReference type="InterPro" id="IPR038749">
    <property type="entry name" value="Sld5_GINS_A"/>
</dbReference>
<feature type="domain" description="GINS subunit" evidence="7">
    <location>
        <begin position="72"/>
        <end position="127"/>
    </location>
</feature>
<dbReference type="PANTHER" id="PTHR21206:SF0">
    <property type="entry name" value="DNA REPLICATION COMPLEX GINS PROTEIN SLD5"/>
    <property type="match status" value="1"/>
</dbReference>
<dbReference type="GO" id="GO:0000727">
    <property type="term" value="P:double-strand break repair via break-induced replication"/>
    <property type="evidence" value="ECO:0007669"/>
    <property type="project" value="TreeGrafter"/>
</dbReference>
<comment type="subcellular location">
    <subcellularLocation>
        <location evidence="1 6">Nucleus</location>
    </subcellularLocation>
</comment>
<dbReference type="SUPFAM" id="SSF160059">
    <property type="entry name" value="PriA/YqbF domain"/>
    <property type="match status" value="1"/>
</dbReference>
<dbReference type="Pfam" id="PF16922">
    <property type="entry name" value="SLD5_C"/>
    <property type="match status" value="1"/>
</dbReference>
<dbReference type="AlphaFoldDB" id="A0A445AIY8"/>
<sequence>MASSSMEGSMPTMDEYEALLSTTDVELLKRAWRSEKAAPEILRYDFDLVGRVTEQLQLMEETVEEKSTSGADPLSLSLYQMDLDRTLFLLRSYLRIRIQKIEKYMFHIRKSDELWNRLSKGEKDFASRKGSLLIYIHMLTDTMLVLVFESNKSSCCRCIDDLKQHLEESVLSKLPENYQSVEKQSVISEEDDMVPEPRLDTFVLCRSKEYLSGIQLEDGPVDDRQFSYPFMTFYFSLLRKRSKLFEMEPGVLYFICYKSIKPLVESGKIDLL</sequence>
<dbReference type="InterPro" id="IPR036224">
    <property type="entry name" value="GINS_bundle-like_dom_sf"/>
</dbReference>
<evidence type="ECO:0000256" key="1">
    <source>
        <dbReference type="ARBA" id="ARBA00004123"/>
    </source>
</evidence>
<keyword evidence="5 6" id="KW-0539">Nucleus</keyword>
<comment type="function">
    <text evidence="6">The GINS complex plays an essential role in the initiation of DNA replication.</text>
</comment>
<organism evidence="9 10">
    <name type="scientific">Arachis hypogaea</name>
    <name type="common">Peanut</name>
    <dbReference type="NCBI Taxonomy" id="3818"/>
    <lineage>
        <taxon>Eukaryota</taxon>
        <taxon>Viridiplantae</taxon>
        <taxon>Streptophyta</taxon>
        <taxon>Embryophyta</taxon>
        <taxon>Tracheophyta</taxon>
        <taxon>Spermatophyta</taxon>
        <taxon>Magnoliopsida</taxon>
        <taxon>eudicotyledons</taxon>
        <taxon>Gunneridae</taxon>
        <taxon>Pentapetalae</taxon>
        <taxon>rosids</taxon>
        <taxon>fabids</taxon>
        <taxon>Fabales</taxon>
        <taxon>Fabaceae</taxon>
        <taxon>Papilionoideae</taxon>
        <taxon>50 kb inversion clade</taxon>
        <taxon>dalbergioids sensu lato</taxon>
        <taxon>Dalbergieae</taxon>
        <taxon>Pterocarpus clade</taxon>
        <taxon>Arachis</taxon>
    </lineage>
</organism>
<evidence type="ECO:0000256" key="2">
    <source>
        <dbReference type="ARBA" id="ARBA00008187"/>
    </source>
</evidence>
<dbReference type="Pfam" id="PF05916">
    <property type="entry name" value="Sld5"/>
    <property type="match status" value="1"/>
</dbReference>
<dbReference type="CDD" id="cd21692">
    <property type="entry name" value="GINS_B_Sld5"/>
    <property type="match status" value="1"/>
</dbReference>
<evidence type="ECO:0000313" key="10">
    <source>
        <dbReference type="Proteomes" id="UP000289738"/>
    </source>
</evidence>
<comment type="caution">
    <text evidence="9">The sequence shown here is derived from an EMBL/GenBank/DDBJ whole genome shotgun (WGS) entry which is preliminary data.</text>
</comment>
<keyword evidence="10" id="KW-1185">Reference proteome</keyword>
<evidence type="ECO:0000259" key="8">
    <source>
        <dbReference type="Pfam" id="PF16922"/>
    </source>
</evidence>
<evidence type="ECO:0000256" key="5">
    <source>
        <dbReference type="ARBA" id="ARBA00023242"/>
    </source>
</evidence>
<dbReference type="EMBL" id="SDMP01000012">
    <property type="protein sequence ID" value="RYR26365.1"/>
    <property type="molecule type" value="Genomic_DNA"/>
</dbReference>
<evidence type="ECO:0000313" key="9">
    <source>
        <dbReference type="EMBL" id="RYR26365.1"/>
    </source>
</evidence>
<evidence type="ECO:0000256" key="3">
    <source>
        <dbReference type="ARBA" id="ARBA00014804"/>
    </source>
</evidence>
<dbReference type="InterPro" id="IPR031633">
    <property type="entry name" value="SLD5_C"/>
</dbReference>
<dbReference type="SUPFAM" id="SSF158573">
    <property type="entry name" value="GINS helical bundle-like"/>
    <property type="match status" value="1"/>
</dbReference>
<feature type="domain" description="DNA replication complex GINS protein SLD5 C-terminal" evidence="8">
    <location>
        <begin position="244"/>
        <end position="272"/>
    </location>
</feature>
<gene>
    <name evidence="9" type="ORF">Ahy_B02g060607</name>
</gene>
<dbReference type="STRING" id="3818.A0A445AIY8"/>
<evidence type="ECO:0000256" key="6">
    <source>
        <dbReference type="PIRNR" id="PIRNR007764"/>
    </source>
</evidence>
<dbReference type="PANTHER" id="PTHR21206">
    <property type="entry name" value="SLD5 PROTEIN"/>
    <property type="match status" value="1"/>
</dbReference>
<evidence type="ECO:0000256" key="4">
    <source>
        <dbReference type="ARBA" id="ARBA00022705"/>
    </source>
</evidence>
<dbReference type="GO" id="GO:0000811">
    <property type="term" value="C:GINS complex"/>
    <property type="evidence" value="ECO:0007669"/>
    <property type="project" value="UniProtKB-UniRule"/>
</dbReference>
<accession>A0A445AIY8</accession>
<dbReference type="InterPro" id="IPR021151">
    <property type="entry name" value="GINS_A"/>
</dbReference>
<proteinExistence type="inferred from homology"/>
<name>A0A445AIY8_ARAHY</name>
<reference evidence="9 10" key="1">
    <citation type="submission" date="2019-01" db="EMBL/GenBank/DDBJ databases">
        <title>Sequencing of cultivated peanut Arachis hypogaea provides insights into genome evolution and oil improvement.</title>
        <authorList>
            <person name="Chen X."/>
        </authorList>
    </citation>
    <scope>NUCLEOTIDE SEQUENCE [LARGE SCALE GENOMIC DNA]</scope>
    <source>
        <strain evidence="10">cv. Fuhuasheng</strain>
        <tissue evidence="9">Leaves</tissue>
    </source>
</reference>
<keyword evidence="4 6" id="KW-0235">DNA replication</keyword>
<comment type="similarity">
    <text evidence="2 6">Belongs to the GINS4/SLD5 family.</text>
</comment>
<dbReference type="CDD" id="cd11711">
    <property type="entry name" value="GINS_A_Sld5"/>
    <property type="match status" value="1"/>
</dbReference>
<protein>
    <recommendedName>
        <fullName evidence="3 6">DNA replication complex GINS protein SLD5</fullName>
    </recommendedName>
</protein>
<dbReference type="PIRSF" id="PIRSF007764">
    <property type="entry name" value="Sld5"/>
    <property type="match status" value="1"/>
</dbReference>
<dbReference type="InterPro" id="IPR008591">
    <property type="entry name" value="GINS_Sld5"/>
</dbReference>
<dbReference type="Gene3D" id="1.20.58.1030">
    <property type="match status" value="1"/>
</dbReference>
<dbReference type="Proteomes" id="UP000289738">
    <property type="component" value="Chromosome B02"/>
</dbReference>